<protein>
    <recommendedName>
        <fullName evidence="4">ABC-2 family transporter protein</fullName>
    </recommendedName>
</protein>
<feature type="transmembrane region" description="Helical" evidence="1">
    <location>
        <begin position="143"/>
        <end position="158"/>
    </location>
</feature>
<feature type="transmembrane region" description="Helical" evidence="1">
    <location>
        <begin position="178"/>
        <end position="199"/>
    </location>
</feature>
<feature type="transmembrane region" description="Helical" evidence="1">
    <location>
        <begin position="39"/>
        <end position="57"/>
    </location>
</feature>
<evidence type="ECO:0000313" key="2">
    <source>
        <dbReference type="EMBL" id="SFG60331.1"/>
    </source>
</evidence>
<evidence type="ECO:0000256" key="1">
    <source>
        <dbReference type="SAM" id="Phobius"/>
    </source>
</evidence>
<dbReference type="Proteomes" id="UP000199065">
    <property type="component" value="Unassembled WGS sequence"/>
</dbReference>
<proteinExistence type="predicted"/>
<dbReference type="STRING" id="185761.SAMN05660282_01360"/>
<feature type="transmembrane region" description="Helical" evidence="1">
    <location>
        <begin position="78"/>
        <end position="103"/>
    </location>
</feature>
<keyword evidence="1" id="KW-0812">Transmembrane</keyword>
<sequence length="229" mass="25224">MGNPLNALSVRKMVLAISFAIIFLAAFNMPSVLDLANNLVLYLPLYVLISIPDAVLYGEEENMHEIKFIHLKHKMREFLTQLGIVVLGYILIVLAISGAYVLISGEGFRQGVTLGVITINALTSAMMVGLVTLLTAVLTRNRSLSYTVGFAYWIYWNLNSGSASPMNPFTFIADPNEWSSTIGMQVALLALLTVVIAYLNSKTPYFGKETLNKLKLKMPSSWRPTAKAS</sequence>
<evidence type="ECO:0008006" key="4">
    <source>
        <dbReference type="Google" id="ProtNLM"/>
    </source>
</evidence>
<reference evidence="2 3" key="1">
    <citation type="submission" date="2016-10" db="EMBL/GenBank/DDBJ databases">
        <authorList>
            <person name="de Groot N.N."/>
        </authorList>
    </citation>
    <scope>NUCLEOTIDE SEQUENCE [LARGE SCALE GENOMIC DNA]</scope>
    <source>
        <strain>J11</strain>
        <strain evidence="3">PG 39</strain>
    </source>
</reference>
<feature type="transmembrane region" description="Helical" evidence="1">
    <location>
        <begin position="115"/>
        <end position="136"/>
    </location>
</feature>
<keyword evidence="3" id="KW-1185">Reference proteome</keyword>
<dbReference type="EMBL" id="FOPJ01000007">
    <property type="protein sequence ID" value="SFG60331.1"/>
    <property type="molecule type" value="Genomic_DNA"/>
</dbReference>
<keyword evidence="1" id="KW-0472">Membrane</keyword>
<evidence type="ECO:0000313" key="3">
    <source>
        <dbReference type="Proteomes" id="UP000199065"/>
    </source>
</evidence>
<organism evidence="2 3">
    <name type="scientific">Corynebacterium spheniscorum</name>
    <dbReference type="NCBI Taxonomy" id="185761"/>
    <lineage>
        <taxon>Bacteria</taxon>
        <taxon>Bacillati</taxon>
        <taxon>Actinomycetota</taxon>
        <taxon>Actinomycetes</taxon>
        <taxon>Mycobacteriales</taxon>
        <taxon>Corynebacteriaceae</taxon>
        <taxon>Corynebacterium</taxon>
    </lineage>
</organism>
<dbReference type="RefSeq" id="WP_092285756.1">
    <property type="nucleotide sequence ID" value="NZ_FOPJ01000007.1"/>
</dbReference>
<accession>A0A1I2TDI5</accession>
<dbReference type="AlphaFoldDB" id="A0A1I2TDI5"/>
<gene>
    <name evidence="2" type="ORF">SAMN05660282_01360</name>
</gene>
<feature type="transmembrane region" description="Helical" evidence="1">
    <location>
        <begin position="12"/>
        <end position="33"/>
    </location>
</feature>
<name>A0A1I2TDI5_9CORY</name>
<keyword evidence="1" id="KW-1133">Transmembrane helix</keyword>